<gene>
    <name evidence="1" type="ORF">HER31_15210</name>
</gene>
<dbReference type="RefSeq" id="WP_168661799.1">
    <property type="nucleotide sequence ID" value="NZ_CP051180.1"/>
</dbReference>
<proteinExistence type="predicted"/>
<dbReference type="KEGG" id="fes:HER31_15210"/>
<dbReference type="Proteomes" id="UP000501602">
    <property type="component" value="Chromosome"/>
</dbReference>
<dbReference type="EMBL" id="CP051180">
    <property type="protein sequence ID" value="QIZ78131.1"/>
    <property type="molecule type" value="Genomic_DNA"/>
</dbReference>
<name>A0A6H1UGB9_9GAMM</name>
<evidence type="ECO:0000313" key="1">
    <source>
        <dbReference type="EMBL" id="QIZ78131.1"/>
    </source>
</evidence>
<protein>
    <submittedName>
        <fullName evidence="1">Uncharacterized protein</fullName>
    </submittedName>
</protein>
<reference evidence="1 2" key="1">
    <citation type="submission" date="2020-04" db="EMBL/GenBank/DDBJ databases">
        <title>Ferrimonas sp. S7 isolated from sea water.</title>
        <authorList>
            <person name="Bae S.S."/>
            <person name="Baek K."/>
        </authorList>
    </citation>
    <scope>NUCLEOTIDE SEQUENCE [LARGE SCALE GENOMIC DNA]</scope>
    <source>
        <strain evidence="1 2">S7</strain>
    </source>
</reference>
<accession>A0A6H1UGB9</accession>
<keyword evidence="2" id="KW-1185">Reference proteome</keyword>
<sequence>MTLVIARADMRISAVPQEDNSGLFYFAACVTDEDCFTTPLKYRVHGRYIETQEYWGERPVSRFTVDLTSVDLSSPNRLSKMANKLYRSFRKSELSLAELVFFRVYQDDNTAVWMIPFTNNSLVWMQKRTLHL</sequence>
<organism evidence="1 2">
    <name type="scientific">Ferrimonas lipolytica</name>
    <dbReference type="NCBI Taxonomy" id="2724191"/>
    <lineage>
        <taxon>Bacteria</taxon>
        <taxon>Pseudomonadati</taxon>
        <taxon>Pseudomonadota</taxon>
        <taxon>Gammaproteobacteria</taxon>
        <taxon>Alteromonadales</taxon>
        <taxon>Ferrimonadaceae</taxon>
        <taxon>Ferrimonas</taxon>
    </lineage>
</organism>
<dbReference type="AlphaFoldDB" id="A0A6H1UGB9"/>
<evidence type="ECO:0000313" key="2">
    <source>
        <dbReference type="Proteomes" id="UP000501602"/>
    </source>
</evidence>